<name>A0ACB6QVN5_9PLEO</name>
<keyword evidence="2" id="KW-1185">Reference proteome</keyword>
<protein>
    <submittedName>
        <fullName evidence="1">Uncharacterized protein</fullName>
    </submittedName>
</protein>
<dbReference type="EMBL" id="MU003506">
    <property type="protein sequence ID" value="KAF2470940.1"/>
    <property type="molecule type" value="Genomic_DNA"/>
</dbReference>
<proteinExistence type="predicted"/>
<evidence type="ECO:0000313" key="1">
    <source>
        <dbReference type="EMBL" id="KAF2470940.1"/>
    </source>
</evidence>
<accession>A0ACB6QVN5</accession>
<reference evidence="1" key="1">
    <citation type="journal article" date="2020" name="Stud. Mycol.">
        <title>101 Dothideomycetes genomes: a test case for predicting lifestyles and emergence of pathogens.</title>
        <authorList>
            <person name="Haridas S."/>
            <person name="Albert R."/>
            <person name="Binder M."/>
            <person name="Bloem J."/>
            <person name="Labutti K."/>
            <person name="Salamov A."/>
            <person name="Andreopoulos B."/>
            <person name="Baker S."/>
            <person name="Barry K."/>
            <person name="Bills G."/>
            <person name="Bluhm B."/>
            <person name="Cannon C."/>
            <person name="Castanera R."/>
            <person name="Culley D."/>
            <person name="Daum C."/>
            <person name="Ezra D."/>
            <person name="Gonzalez J."/>
            <person name="Henrissat B."/>
            <person name="Kuo A."/>
            <person name="Liang C."/>
            <person name="Lipzen A."/>
            <person name="Lutzoni F."/>
            <person name="Magnuson J."/>
            <person name="Mondo S."/>
            <person name="Nolan M."/>
            <person name="Ohm R."/>
            <person name="Pangilinan J."/>
            <person name="Park H.-J."/>
            <person name="Ramirez L."/>
            <person name="Alfaro M."/>
            <person name="Sun H."/>
            <person name="Tritt A."/>
            <person name="Yoshinaga Y."/>
            <person name="Zwiers L.-H."/>
            <person name="Turgeon B."/>
            <person name="Goodwin S."/>
            <person name="Spatafora J."/>
            <person name="Crous P."/>
            <person name="Grigoriev I."/>
        </authorList>
    </citation>
    <scope>NUCLEOTIDE SEQUENCE</scope>
    <source>
        <strain evidence="1">ATCC 200398</strain>
    </source>
</reference>
<dbReference type="Proteomes" id="UP000799755">
    <property type="component" value="Unassembled WGS sequence"/>
</dbReference>
<gene>
    <name evidence="1" type="ORF">BDR25DRAFT_354876</name>
</gene>
<evidence type="ECO:0000313" key="2">
    <source>
        <dbReference type="Proteomes" id="UP000799755"/>
    </source>
</evidence>
<comment type="caution">
    <text evidence="1">The sequence shown here is derived from an EMBL/GenBank/DDBJ whole genome shotgun (WGS) entry which is preliminary data.</text>
</comment>
<organism evidence="1 2">
    <name type="scientific">Lindgomyces ingoldianus</name>
    <dbReference type="NCBI Taxonomy" id="673940"/>
    <lineage>
        <taxon>Eukaryota</taxon>
        <taxon>Fungi</taxon>
        <taxon>Dikarya</taxon>
        <taxon>Ascomycota</taxon>
        <taxon>Pezizomycotina</taxon>
        <taxon>Dothideomycetes</taxon>
        <taxon>Pleosporomycetidae</taxon>
        <taxon>Pleosporales</taxon>
        <taxon>Lindgomycetaceae</taxon>
        <taxon>Lindgomyces</taxon>
    </lineage>
</organism>
<sequence length="574" mass="65583">MIPPCFMSTTLLLIHEYGLTPHMLGEPFSFRALSFDFHVIPPFMCRWSCATLCDSITTEQAEIATPATFLSILLPKTRASTPYFSFHVEDTDTCGEVLFLTHCSHFSYLMTKAGQQFQWPQGIDRTVRRPDWLEDEFTVMLASNTALPRLRESSLYLGGNRPGLQVQRPFFYPKSQVQSPGEDDRDAGLVSKVPLQQQHKVFYSPAPLKPGRQIDKPYYPQIYVPDWDARELEAVLASKAHYTLKRSKYPRYIPLTHNLSSLSPSLTATPSSALEHPTRIFITVNNTHTWSLHKILLQSFTSTLAGLISSSQSSTHLHITTPPSAASLPAWQIFTSWLYTLDKIPLPDFTPTRHPTWTTSSIVEASLLSSHLKAVKFESYLLRLLMKELWYHPHRFPSKYITELSTGMGDRTGMHSFLNAYIKWKREAEIETLDPFRWRVEHWYSLCGRTVNWGCNHGMATSGWGGVWERQEGLRKKGRDGLGWGDLECRGHHGRLPLSYDRSAMEGCTFGRRRKVVHRVHRGPCVRFCERGWEDEDEFIEDWCSGEFPSNDFAGDVEVEGEFHAGQGDVMDVI</sequence>